<dbReference type="HOGENOM" id="CLU_058969_3_1_6"/>
<dbReference type="InterPro" id="IPR017900">
    <property type="entry name" value="4Fe4S_Fe_S_CS"/>
</dbReference>
<evidence type="ECO:0000259" key="9">
    <source>
        <dbReference type="PROSITE" id="PS51379"/>
    </source>
</evidence>
<sequence>MVRVATVNQIIPFSCVDGPGSRLVIFLQGCNFNCKNCHNPHTIDMCDSCGDCVATCPVGALSLSLSEVTEAVITKPRVLWDSDKCTQCDTCLSTCPKQSSPKTRQYSVPQMLELIRSQVHFINGITVSGGEATLQLPFIIELFQAIKASPDLKHLSCMIDSNGYLSESGWEQVMPYLDGAMIDLKSWQQHTHHYITGRDNHRVFISLKLLAAEGKLYEIRLLYIPRVSDFDNEINAVAGYLSQLPASVRVKLNAFQHHGVTGEARQWGTCSEQQMQQLAAQLSQRGVRNLVLPNVYL</sequence>
<evidence type="ECO:0000259" key="10">
    <source>
        <dbReference type="PROSITE" id="PS51918"/>
    </source>
</evidence>
<comment type="cofactor">
    <cofactor evidence="1">
        <name>[4Fe-4S] cluster</name>
        <dbReference type="ChEBI" id="CHEBI:49883"/>
    </cofactor>
</comment>
<keyword evidence="4" id="KW-0949">S-adenosyl-L-methionine</keyword>
<feature type="domain" description="Radical SAM core" evidence="10">
    <location>
        <begin position="16"/>
        <end position="297"/>
    </location>
</feature>
<dbReference type="SFLD" id="SFLDS00029">
    <property type="entry name" value="Radical_SAM"/>
    <property type="match status" value="1"/>
</dbReference>
<dbReference type="EMBL" id="CP000931">
    <property type="protein sequence ID" value="ABZ74902.1"/>
    <property type="molecule type" value="Genomic_DNA"/>
</dbReference>
<dbReference type="Gene3D" id="3.20.20.70">
    <property type="entry name" value="Aldolase class I"/>
    <property type="match status" value="1"/>
</dbReference>
<dbReference type="Gene3D" id="3.30.70.20">
    <property type="match status" value="1"/>
</dbReference>
<dbReference type="PROSITE" id="PS51918">
    <property type="entry name" value="RADICAL_SAM"/>
    <property type="match status" value="1"/>
</dbReference>
<dbReference type="GO" id="GO:0051539">
    <property type="term" value="F:4 iron, 4 sulfur cluster binding"/>
    <property type="evidence" value="ECO:0007669"/>
    <property type="project" value="UniProtKB-KW"/>
</dbReference>
<dbReference type="OrthoDB" id="9782387at2"/>
<dbReference type="KEGG" id="shl:Shal_0326"/>
<protein>
    <submittedName>
        <fullName evidence="11">Radical SAM domain protein</fullName>
    </submittedName>
</protein>
<dbReference type="SFLD" id="SFLDG01066">
    <property type="entry name" value="organic_radical-activating_enz"/>
    <property type="match status" value="1"/>
</dbReference>
<evidence type="ECO:0000256" key="5">
    <source>
        <dbReference type="ARBA" id="ARBA00022723"/>
    </source>
</evidence>
<dbReference type="AlphaFoldDB" id="B0TPN1"/>
<name>B0TPN1_SHEHH</name>
<evidence type="ECO:0000256" key="3">
    <source>
        <dbReference type="ARBA" id="ARBA00022485"/>
    </source>
</evidence>
<dbReference type="PROSITE" id="PS00198">
    <property type="entry name" value="4FE4S_FER_1"/>
    <property type="match status" value="2"/>
</dbReference>
<evidence type="ECO:0000256" key="2">
    <source>
        <dbReference type="ARBA" id="ARBA00009777"/>
    </source>
</evidence>
<evidence type="ECO:0000313" key="11">
    <source>
        <dbReference type="EMBL" id="ABZ74902.1"/>
    </source>
</evidence>
<organism evidence="11 12">
    <name type="scientific">Shewanella halifaxensis (strain HAW-EB4)</name>
    <dbReference type="NCBI Taxonomy" id="458817"/>
    <lineage>
        <taxon>Bacteria</taxon>
        <taxon>Pseudomonadati</taxon>
        <taxon>Pseudomonadota</taxon>
        <taxon>Gammaproteobacteria</taxon>
        <taxon>Alteromonadales</taxon>
        <taxon>Shewanellaceae</taxon>
        <taxon>Shewanella</taxon>
    </lineage>
</organism>
<dbReference type="PANTHER" id="PTHR30352">
    <property type="entry name" value="PYRUVATE FORMATE-LYASE-ACTIVATING ENZYME"/>
    <property type="match status" value="1"/>
</dbReference>
<dbReference type="PROSITE" id="PS01087">
    <property type="entry name" value="RADICAL_ACTIVATING"/>
    <property type="match status" value="1"/>
</dbReference>
<dbReference type="InterPro" id="IPR001989">
    <property type="entry name" value="Radical_activat_CS"/>
</dbReference>
<dbReference type="InterPro" id="IPR012839">
    <property type="entry name" value="Organic_radical_activase"/>
</dbReference>
<dbReference type="PIRSF" id="PIRSF000371">
    <property type="entry name" value="PFL_act_enz"/>
    <property type="match status" value="1"/>
</dbReference>
<keyword evidence="8" id="KW-0411">Iron-sulfur</keyword>
<evidence type="ECO:0000256" key="8">
    <source>
        <dbReference type="ARBA" id="ARBA00023014"/>
    </source>
</evidence>
<dbReference type="InterPro" id="IPR058240">
    <property type="entry name" value="rSAM_sf"/>
</dbReference>
<evidence type="ECO:0000256" key="6">
    <source>
        <dbReference type="ARBA" id="ARBA00023002"/>
    </source>
</evidence>
<evidence type="ECO:0000256" key="4">
    <source>
        <dbReference type="ARBA" id="ARBA00022691"/>
    </source>
</evidence>
<keyword evidence="12" id="KW-1185">Reference proteome</keyword>
<reference evidence="11" key="1">
    <citation type="submission" date="2008-01" db="EMBL/GenBank/DDBJ databases">
        <title>Complete sequence of Shewanella halifaxensis HAW-EB4.</title>
        <authorList>
            <consortium name="US DOE Joint Genome Institute"/>
            <person name="Copeland A."/>
            <person name="Lucas S."/>
            <person name="Lapidus A."/>
            <person name="Glavina del Rio T."/>
            <person name="Dalin E."/>
            <person name="Tice H."/>
            <person name="Bruce D."/>
            <person name="Goodwin L."/>
            <person name="Pitluck S."/>
            <person name="Sims D."/>
            <person name="Brettin T."/>
            <person name="Detter J.C."/>
            <person name="Han C."/>
            <person name="Kuske C.R."/>
            <person name="Schmutz J."/>
            <person name="Larimer F."/>
            <person name="Land M."/>
            <person name="Hauser L."/>
            <person name="Kyrpides N."/>
            <person name="Kim E."/>
            <person name="Zhao J.-S."/>
            <person name="Richardson P."/>
        </authorList>
    </citation>
    <scope>NUCLEOTIDE SEQUENCE [LARGE SCALE GENOMIC DNA]</scope>
    <source>
        <strain evidence="11">HAW-EB4</strain>
    </source>
</reference>
<evidence type="ECO:0000313" key="12">
    <source>
        <dbReference type="Proteomes" id="UP000001317"/>
    </source>
</evidence>
<dbReference type="STRING" id="458817.Shal_0326"/>
<keyword evidence="7" id="KW-0408">Iron</keyword>
<dbReference type="InterPro" id="IPR034457">
    <property type="entry name" value="Organic_radical-activating"/>
</dbReference>
<dbReference type="eggNOG" id="COG1180">
    <property type="taxonomic scope" value="Bacteria"/>
</dbReference>
<dbReference type="Proteomes" id="UP000001317">
    <property type="component" value="Chromosome"/>
</dbReference>
<dbReference type="InterPro" id="IPR017896">
    <property type="entry name" value="4Fe4S_Fe-S-bd"/>
</dbReference>
<dbReference type="InterPro" id="IPR013785">
    <property type="entry name" value="Aldolase_TIM"/>
</dbReference>
<dbReference type="InterPro" id="IPR007197">
    <property type="entry name" value="rSAM"/>
</dbReference>
<dbReference type="InterPro" id="IPR023912">
    <property type="entry name" value="YjjW_bact"/>
</dbReference>
<keyword evidence="6" id="KW-0560">Oxidoreductase</keyword>
<keyword evidence="5" id="KW-0479">Metal-binding</keyword>
<dbReference type="NCBIfam" id="TIGR04041">
    <property type="entry name" value="activase_YjjW"/>
    <property type="match status" value="1"/>
</dbReference>
<dbReference type="SUPFAM" id="SSF54862">
    <property type="entry name" value="4Fe-4S ferredoxins"/>
    <property type="match status" value="1"/>
</dbReference>
<dbReference type="SFLD" id="SFLDF00392">
    <property type="entry name" value="YjjI_activase"/>
    <property type="match status" value="1"/>
</dbReference>
<comment type="similarity">
    <text evidence="2">Belongs to the organic radical-activating enzymes family.</text>
</comment>
<evidence type="ECO:0000256" key="1">
    <source>
        <dbReference type="ARBA" id="ARBA00001966"/>
    </source>
</evidence>
<keyword evidence="3" id="KW-0004">4Fe-4S</keyword>
<feature type="domain" description="4Fe-4S ferredoxin-type" evidence="9">
    <location>
        <begin position="39"/>
        <end position="66"/>
    </location>
</feature>
<accession>B0TPN1</accession>
<dbReference type="PANTHER" id="PTHR30352:SF13">
    <property type="entry name" value="GLYCYL-RADICAL ENZYME ACTIVATING ENZYME YJJW-RELATED"/>
    <property type="match status" value="1"/>
</dbReference>
<proteinExistence type="inferred from homology"/>
<evidence type="ECO:0000256" key="7">
    <source>
        <dbReference type="ARBA" id="ARBA00023004"/>
    </source>
</evidence>
<dbReference type="PROSITE" id="PS51379">
    <property type="entry name" value="4FE4S_FER_2"/>
    <property type="match status" value="2"/>
</dbReference>
<dbReference type="SUPFAM" id="SSF102114">
    <property type="entry name" value="Radical SAM enzymes"/>
    <property type="match status" value="1"/>
</dbReference>
<dbReference type="InterPro" id="IPR040074">
    <property type="entry name" value="BssD/PflA/YjjW"/>
</dbReference>
<dbReference type="GO" id="GO:0046872">
    <property type="term" value="F:metal ion binding"/>
    <property type="evidence" value="ECO:0007669"/>
    <property type="project" value="UniProtKB-KW"/>
</dbReference>
<gene>
    <name evidence="11" type="ordered locus">Shal_0326</name>
</gene>
<dbReference type="RefSeq" id="WP_012275457.1">
    <property type="nucleotide sequence ID" value="NC_010334.1"/>
</dbReference>
<feature type="domain" description="4Fe-4S ferredoxin-type" evidence="9">
    <location>
        <begin position="76"/>
        <end position="105"/>
    </location>
</feature>
<dbReference type="SFLD" id="SFLDG01118">
    <property type="entry name" value="activating_enzymes__group_2"/>
    <property type="match status" value="1"/>
</dbReference>
<dbReference type="Pfam" id="PF04055">
    <property type="entry name" value="Radical_SAM"/>
    <property type="match status" value="1"/>
</dbReference>
<dbReference type="GO" id="GO:0016491">
    <property type="term" value="F:oxidoreductase activity"/>
    <property type="evidence" value="ECO:0007669"/>
    <property type="project" value="UniProtKB-KW"/>
</dbReference>